<keyword evidence="4 7" id="KW-0812">Transmembrane</keyword>
<evidence type="ECO:0000256" key="4">
    <source>
        <dbReference type="ARBA" id="ARBA00022692"/>
    </source>
</evidence>
<accession>A0A6J6FY95</accession>
<name>A0A6J6FY95_9ZZZZ</name>
<dbReference type="Pfam" id="PF00528">
    <property type="entry name" value="BPD_transp_1"/>
    <property type="match status" value="1"/>
</dbReference>
<dbReference type="InterPro" id="IPR000515">
    <property type="entry name" value="MetI-like"/>
</dbReference>
<dbReference type="SUPFAM" id="SSF161098">
    <property type="entry name" value="MetI-like"/>
    <property type="match status" value="1"/>
</dbReference>
<evidence type="ECO:0000256" key="3">
    <source>
        <dbReference type="ARBA" id="ARBA00022475"/>
    </source>
</evidence>
<evidence type="ECO:0000313" key="12">
    <source>
        <dbReference type="EMBL" id="CAB4865840.1"/>
    </source>
</evidence>
<sequence length="309" mass="34731">MRSTFADRRVNPLAKYFSILEGKAFAWILLIPSLTLVSFFIVYPLYRGIRLSFSEYKLLDGKNPEFNSLDNYFILFRDPDVLNATRITFTYTVIGLISQVLLGMAAALLLTKKSKYIWIARIAIMLPWFMPPVVTAYMWRFMLDAKVGIYTLLLSHIGIDIGGIGIWGDPDRALYGVLFVELWRSYPFFTLFILAGIQAIPVELRESTALDGANAFQHFRYITLPLLKPVLFVSTVLEAIKLINSPTLVLLMTEGGPADSTMVLPLLAFKKAYQAFDFGYSSTISVAVLVAISGFAIVYIRAVGFGREK</sequence>
<feature type="transmembrane region" description="Helical" evidence="7">
    <location>
        <begin position="116"/>
        <end position="135"/>
    </location>
</feature>
<evidence type="ECO:0000256" key="1">
    <source>
        <dbReference type="ARBA" id="ARBA00004651"/>
    </source>
</evidence>
<proteinExistence type="predicted"/>
<dbReference type="EMBL" id="CAEZUJ010000002">
    <property type="protein sequence ID" value="CAB4589568.1"/>
    <property type="molecule type" value="Genomic_DNA"/>
</dbReference>
<dbReference type="InterPro" id="IPR035906">
    <property type="entry name" value="MetI-like_sf"/>
</dbReference>
<evidence type="ECO:0000256" key="7">
    <source>
        <dbReference type="SAM" id="Phobius"/>
    </source>
</evidence>
<feature type="transmembrane region" description="Helical" evidence="7">
    <location>
        <begin position="147"/>
        <end position="166"/>
    </location>
</feature>
<comment type="subcellular location">
    <subcellularLocation>
        <location evidence="1">Cell membrane</location>
        <topology evidence="1">Multi-pass membrane protein</topology>
    </subcellularLocation>
</comment>
<keyword evidence="5 7" id="KW-1133">Transmembrane helix</keyword>
<dbReference type="GO" id="GO:0005886">
    <property type="term" value="C:plasma membrane"/>
    <property type="evidence" value="ECO:0007669"/>
    <property type="project" value="UniProtKB-SubCell"/>
</dbReference>
<dbReference type="EMBL" id="CAEZXH010000008">
    <property type="protein sequence ID" value="CAB4676906.1"/>
    <property type="molecule type" value="Genomic_DNA"/>
</dbReference>
<evidence type="ECO:0000256" key="6">
    <source>
        <dbReference type="ARBA" id="ARBA00023136"/>
    </source>
</evidence>
<dbReference type="PROSITE" id="PS50928">
    <property type="entry name" value="ABC_TM1"/>
    <property type="match status" value="1"/>
</dbReference>
<feature type="transmembrane region" description="Helical" evidence="7">
    <location>
        <begin position="186"/>
        <end position="204"/>
    </location>
</feature>
<evidence type="ECO:0000313" key="9">
    <source>
        <dbReference type="EMBL" id="CAB4589568.1"/>
    </source>
</evidence>
<dbReference type="EMBL" id="CAEZZS010000015">
    <property type="protein sequence ID" value="CAB4773235.1"/>
    <property type="molecule type" value="Genomic_DNA"/>
</dbReference>
<organism evidence="9">
    <name type="scientific">freshwater metagenome</name>
    <dbReference type="NCBI Taxonomy" id="449393"/>
    <lineage>
        <taxon>unclassified sequences</taxon>
        <taxon>metagenomes</taxon>
        <taxon>ecological metagenomes</taxon>
    </lineage>
</organism>
<feature type="transmembrane region" description="Helical" evidence="7">
    <location>
        <begin position="278"/>
        <end position="300"/>
    </location>
</feature>
<feature type="domain" description="ABC transmembrane type-1" evidence="8">
    <location>
        <begin position="85"/>
        <end position="301"/>
    </location>
</feature>
<evidence type="ECO:0000313" key="10">
    <source>
        <dbReference type="EMBL" id="CAB4676906.1"/>
    </source>
</evidence>
<dbReference type="PANTHER" id="PTHR43005">
    <property type="entry name" value="BLR7065 PROTEIN"/>
    <property type="match status" value="1"/>
</dbReference>
<evidence type="ECO:0000256" key="2">
    <source>
        <dbReference type="ARBA" id="ARBA00022448"/>
    </source>
</evidence>
<dbReference type="EMBL" id="CAFBLI010000040">
    <property type="protein sequence ID" value="CAB4865840.1"/>
    <property type="molecule type" value="Genomic_DNA"/>
</dbReference>
<feature type="transmembrane region" description="Helical" evidence="7">
    <location>
        <begin position="24"/>
        <end position="46"/>
    </location>
</feature>
<dbReference type="Gene3D" id="1.10.3720.10">
    <property type="entry name" value="MetI-like"/>
    <property type="match status" value="1"/>
</dbReference>
<dbReference type="AlphaFoldDB" id="A0A6J6FY95"/>
<evidence type="ECO:0000256" key="5">
    <source>
        <dbReference type="ARBA" id="ARBA00022989"/>
    </source>
</evidence>
<dbReference type="SUPFAM" id="SSF160964">
    <property type="entry name" value="MalF N-terminal region-like"/>
    <property type="match status" value="1"/>
</dbReference>
<evidence type="ECO:0000259" key="8">
    <source>
        <dbReference type="PROSITE" id="PS50928"/>
    </source>
</evidence>
<dbReference type="PANTHER" id="PTHR43005:SF1">
    <property type="entry name" value="SPERMIDINE_PUTRESCINE TRANSPORT SYSTEM PERMEASE PROTEIN"/>
    <property type="match status" value="1"/>
</dbReference>
<gene>
    <name evidence="9" type="ORF">UFOPK1811_00075</name>
    <name evidence="10" type="ORF">UFOPK2360_00238</name>
    <name evidence="11" type="ORF">UFOPK2922_00485</name>
    <name evidence="12" type="ORF">UFOPK3306_00678</name>
</gene>
<dbReference type="GO" id="GO:0055085">
    <property type="term" value="P:transmembrane transport"/>
    <property type="evidence" value="ECO:0007669"/>
    <property type="project" value="InterPro"/>
</dbReference>
<evidence type="ECO:0000313" key="11">
    <source>
        <dbReference type="EMBL" id="CAB4773235.1"/>
    </source>
</evidence>
<keyword evidence="2" id="KW-0813">Transport</keyword>
<keyword evidence="3" id="KW-1003">Cell membrane</keyword>
<reference evidence="9" key="1">
    <citation type="submission" date="2020-05" db="EMBL/GenBank/DDBJ databases">
        <authorList>
            <person name="Chiriac C."/>
            <person name="Salcher M."/>
            <person name="Ghai R."/>
            <person name="Kavagutti S V."/>
        </authorList>
    </citation>
    <scope>NUCLEOTIDE SEQUENCE</scope>
</reference>
<feature type="transmembrane region" description="Helical" evidence="7">
    <location>
        <begin position="89"/>
        <end position="110"/>
    </location>
</feature>
<protein>
    <submittedName>
        <fullName evidence="9">Unannotated protein</fullName>
    </submittedName>
</protein>
<keyword evidence="6 7" id="KW-0472">Membrane</keyword>
<dbReference type="CDD" id="cd06261">
    <property type="entry name" value="TM_PBP2"/>
    <property type="match status" value="1"/>
</dbReference>